<sequence>MNQVYNNIFHYYKGNSKQNDHDLQFENNVTKALINALQHSSSTVTTGFIKLVNPLYEINPINPYTYSLQIGSKLNKTSEIAVVLGIAEDNFLSPEKQPKRKTSIPDAAIISDDIAILIETKIGYDSKLSENQLMHHNDKFKSEQLNLQPPIILTWNKIRKYFNDVIKQYNPDSKTYFLIKQFDEFCDINGIGGITHQHHFMKLPLLSRGIAQEIDTYIWNTFQDVFEPPQTKRGIAYKRKKSRAGFGKLCTDRQCLILRFGPKGSSKGLEMQEVIDKIFGKSFVRKGRDLTGYTHETYIDYQVVSQLELLVPYIHQSYNETP</sequence>
<dbReference type="EMBL" id="NUUI01000031">
    <property type="protein sequence ID" value="PHG19389.1"/>
    <property type="molecule type" value="Genomic_DNA"/>
</dbReference>
<dbReference type="AlphaFoldDB" id="A0ABD6TN47"/>
<accession>A0ABD6TN47</accession>
<comment type="caution">
    <text evidence="1">The sequence shown here is derived from an EMBL/GenBank/DDBJ whole genome shotgun (WGS) entry which is preliminary data.</text>
</comment>
<evidence type="ECO:0000313" key="1">
    <source>
        <dbReference type="EMBL" id="PHG19389.1"/>
    </source>
</evidence>
<reference evidence="1 2" key="1">
    <citation type="submission" date="2017-09" db="EMBL/GenBank/DDBJ databases">
        <title>Large-scale bioinformatics analysis of Bacillus genomes uncovers conserved roles of natural products in bacterial physiology.</title>
        <authorList>
            <consortium name="Agbiome Team Llc"/>
            <person name="Bleich R.M."/>
            <person name="Grubbs K.J."/>
            <person name="Santa Maria K.C."/>
            <person name="Allen S.E."/>
            <person name="Farag S."/>
            <person name="Shank E.A."/>
            <person name="Bowers A."/>
        </authorList>
    </citation>
    <scope>NUCLEOTIDE SEQUENCE [LARGE SCALE GENOMIC DNA]</scope>
    <source>
        <strain evidence="1 2">AFS032503</strain>
    </source>
</reference>
<organism evidence="1 2">
    <name type="scientific">Bacillus wiedmannii</name>
    <dbReference type="NCBI Taxonomy" id="1890302"/>
    <lineage>
        <taxon>Bacteria</taxon>
        <taxon>Bacillati</taxon>
        <taxon>Bacillota</taxon>
        <taxon>Bacilli</taxon>
        <taxon>Bacillales</taxon>
        <taxon>Bacillaceae</taxon>
        <taxon>Bacillus</taxon>
        <taxon>Bacillus cereus group</taxon>
    </lineage>
</organism>
<evidence type="ECO:0000313" key="2">
    <source>
        <dbReference type="Proteomes" id="UP000225062"/>
    </source>
</evidence>
<evidence type="ECO:0008006" key="3">
    <source>
        <dbReference type="Google" id="ProtNLM"/>
    </source>
</evidence>
<protein>
    <recommendedName>
        <fullName evidence="3">Restriction endonuclease</fullName>
    </recommendedName>
</protein>
<dbReference type="Proteomes" id="UP000225062">
    <property type="component" value="Unassembled WGS sequence"/>
</dbReference>
<gene>
    <name evidence="1" type="ORF">COI74_17550</name>
</gene>
<name>A0ABD6TN47_9BACI</name>
<proteinExistence type="predicted"/>